<accession>A0A917J2M1</accession>
<evidence type="ECO:0000313" key="2">
    <source>
        <dbReference type="EMBL" id="GGH79928.1"/>
    </source>
</evidence>
<organism evidence="2 3">
    <name type="scientific">Filimonas zeae</name>
    <dbReference type="NCBI Taxonomy" id="1737353"/>
    <lineage>
        <taxon>Bacteria</taxon>
        <taxon>Pseudomonadati</taxon>
        <taxon>Bacteroidota</taxon>
        <taxon>Chitinophagia</taxon>
        <taxon>Chitinophagales</taxon>
        <taxon>Chitinophagaceae</taxon>
        <taxon>Filimonas</taxon>
    </lineage>
</organism>
<reference evidence="2" key="1">
    <citation type="journal article" date="2014" name="Int. J. Syst. Evol. Microbiol.">
        <title>Complete genome sequence of Corynebacterium casei LMG S-19264T (=DSM 44701T), isolated from a smear-ripened cheese.</title>
        <authorList>
            <consortium name="US DOE Joint Genome Institute (JGI-PGF)"/>
            <person name="Walter F."/>
            <person name="Albersmeier A."/>
            <person name="Kalinowski J."/>
            <person name="Ruckert C."/>
        </authorList>
    </citation>
    <scope>NUCLEOTIDE SEQUENCE</scope>
    <source>
        <strain evidence="2">CGMCC 1.15290</strain>
    </source>
</reference>
<dbReference type="Gene3D" id="2.40.160.60">
    <property type="entry name" value="Outer membrane protein transport protein (OMPP1/FadL/TodX)"/>
    <property type="match status" value="1"/>
</dbReference>
<dbReference type="NCBIfam" id="NF033710">
    <property type="entry name" value="T9SS_OM_PorV"/>
    <property type="match status" value="1"/>
</dbReference>
<feature type="domain" description="Type IX secretion system protein PorV" evidence="1">
    <location>
        <begin position="14"/>
        <end position="248"/>
    </location>
</feature>
<dbReference type="EMBL" id="BMIB01000005">
    <property type="protein sequence ID" value="GGH79928.1"/>
    <property type="molecule type" value="Genomic_DNA"/>
</dbReference>
<dbReference type="AlphaFoldDB" id="A0A917J2M1"/>
<dbReference type="InterPro" id="IPR045741">
    <property type="entry name" value="PorV"/>
</dbReference>
<evidence type="ECO:0000259" key="1">
    <source>
        <dbReference type="Pfam" id="PF19572"/>
    </source>
</evidence>
<dbReference type="NCBIfam" id="NF033709">
    <property type="entry name" value="PorV_fam"/>
    <property type="match status" value="1"/>
</dbReference>
<sequence>MLSGNTKKAYAQNGNINVVTSAVPFLRISPDARAGGMGDVGIATTPDANSSFWNQAKVPFATQKTALGLTYTPWLSDITNDVYLATLAGYHQLDNESALTGSLRYFNMGNIQFTNMDNQPLGASTPRELAFDLGYARKLSSKLSLGVQLRYINSKLVTGPVGNVNYKPGNAFAADLSVYGNHLDDAGQGFTWGVVLSNLGTRISYTNNASQRDYIPANMGIGGAYTFVLDEDSKLTFGADINKLLVPALPAEPTADDRDDYYNRNVFESWFKSFGGNNGGFKTLQLSGGAEFSYVNQFFARAGYFYEDKSQGGRKYITMGAGVRYSFIGANFSYLIPSGSGVTRNPLSNTVRFGITFDLSGGGKG</sequence>
<gene>
    <name evidence="2" type="ORF">GCM10011379_50040</name>
</gene>
<keyword evidence="3" id="KW-1185">Reference proteome</keyword>
<dbReference type="Proteomes" id="UP000627292">
    <property type="component" value="Unassembled WGS sequence"/>
</dbReference>
<proteinExistence type="predicted"/>
<evidence type="ECO:0000313" key="3">
    <source>
        <dbReference type="Proteomes" id="UP000627292"/>
    </source>
</evidence>
<comment type="caution">
    <text evidence="2">The sequence shown here is derived from an EMBL/GenBank/DDBJ whole genome shotgun (WGS) entry which is preliminary data.</text>
</comment>
<dbReference type="InterPro" id="IPR047799">
    <property type="entry name" value="T9SS_OM_PorV"/>
</dbReference>
<dbReference type="Pfam" id="PF19572">
    <property type="entry name" value="PorV"/>
    <property type="match status" value="1"/>
</dbReference>
<name>A0A917J2M1_9BACT</name>
<reference evidence="2" key="2">
    <citation type="submission" date="2020-09" db="EMBL/GenBank/DDBJ databases">
        <authorList>
            <person name="Sun Q."/>
            <person name="Zhou Y."/>
        </authorList>
    </citation>
    <scope>NUCLEOTIDE SEQUENCE</scope>
    <source>
        <strain evidence="2">CGMCC 1.15290</strain>
    </source>
</reference>
<protein>
    <recommendedName>
        <fullName evidence="1">Type IX secretion system protein PorV domain-containing protein</fullName>
    </recommendedName>
</protein>